<dbReference type="AlphaFoldDB" id="A0A164KPX5"/>
<evidence type="ECO:0000313" key="2">
    <source>
        <dbReference type="Proteomes" id="UP000076512"/>
    </source>
</evidence>
<comment type="caution">
    <text evidence="1">The sequence shown here is derived from an EMBL/GenBank/DDBJ whole genome shotgun (WGS) entry which is preliminary data.</text>
</comment>
<dbReference type="EMBL" id="LWGR01000012">
    <property type="protein sequence ID" value="KZM71615.1"/>
    <property type="molecule type" value="Genomic_DNA"/>
</dbReference>
<dbReference type="Proteomes" id="UP000076512">
    <property type="component" value="Unassembled WGS sequence"/>
</dbReference>
<evidence type="ECO:0000313" key="1">
    <source>
        <dbReference type="EMBL" id="KZM71615.1"/>
    </source>
</evidence>
<gene>
    <name evidence="1" type="ORF">AWN90_02505</name>
</gene>
<accession>A0A164KPX5</accession>
<name>A0A164KPX5_9NOCA</name>
<organism evidence="1 2">
    <name type="scientific">Nocardia terpenica</name>
    <dbReference type="NCBI Taxonomy" id="455432"/>
    <lineage>
        <taxon>Bacteria</taxon>
        <taxon>Bacillati</taxon>
        <taxon>Actinomycetota</taxon>
        <taxon>Actinomycetes</taxon>
        <taxon>Mycobacteriales</taxon>
        <taxon>Nocardiaceae</taxon>
        <taxon>Nocardia</taxon>
    </lineage>
</organism>
<proteinExistence type="predicted"/>
<protein>
    <submittedName>
        <fullName evidence="1">Uncharacterized protein</fullName>
    </submittedName>
</protein>
<reference evidence="1 2" key="1">
    <citation type="submission" date="2016-04" db="EMBL/GenBank/DDBJ databases">
        <authorList>
            <person name="Evans L.H."/>
            <person name="Alamgir A."/>
            <person name="Owens N."/>
            <person name="Weber N.D."/>
            <person name="Virtaneva K."/>
            <person name="Barbian K."/>
            <person name="Babar A."/>
            <person name="Rosenke K."/>
        </authorList>
    </citation>
    <scope>NUCLEOTIDE SEQUENCE [LARGE SCALE GENOMIC DNA]</scope>
    <source>
        <strain evidence="1 2">IFM 0406</strain>
    </source>
</reference>
<keyword evidence="2" id="KW-1185">Reference proteome</keyword>
<sequence length="290" mass="32661">MRVDDPAEPDLDTAHLAVKVTPARLTDTDRELVDAYPSQIGDAEVINALDILMPWEQRLRRESGAGLCPPRVADAVKIAVDGLQGCARVAAEASADSRKLAVWRYKLWWIAQRTDLPWLTDPDDGEEPRYTEDTIDWEQVATAVNIVASELDRDDLVPYYDDTVIVDCDLTALGEEERNIVYNWFNSRIAPTVDPWHRRMVDGRHRLCGVWQANPSARIPILSLELQGAEEREPKPSSRDQEAMRESLARLDTSTGTNRRYARNLAWTLKGNVLGLDHRGGPADDEPLEL</sequence>